<evidence type="ECO:0000256" key="1">
    <source>
        <dbReference type="SAM" id="MobiDB-lite"/>
    </source>
</evidence>
<dbReference type="SUPFAM" id="SSF53098">
    <property type="entry name" value="Ribonuclease H-like"/>
    <property type="match status" value="1"/>
</dbReference>
<organism evidence="3 4">
    <name type="scientific">Streptomyces milbemycinicus</name>
    <dbReference type="NCBI Taxonomy" id="476552"/>
    <lineage>
        <taxon>Bacteria</taxon>
        <taxon>Bacillati</taxon>
        <taxon>Actinomycetota</taxon>
        <taxon>Actinomycetes</taxon>
        <taxon>Kitasatosporales</taxon>
        <taxon>Streptomycetaceae</taxon>
        <taxon>Streptomyces</taxon>
    </lineage>
</organism>
<protein>
    <submittedName>
        <fullName evidence="3">Integrase core domain-containing protein</fullName>
    </submittedName>
</protein>
<dbReference type="PROSITE" id="PS50994">
    <property type="entry name" value="INTEGRASE"/>
    <property type="match status" value="1"/>
</dbReference>
<sequence length="362" mass="41482">MIVSLVYQVTRRLLSVPAVLLRKQGGKDAELLVLRHENAVLRRQLAGPVRYEPADRLWFAALSSLVPRLRWARVFPMAPGTLLAWHRRLVARRWDYSERRTKPGRPPSTKVVKELVLRLAAENPRWGCRRIQGELVRLGHHVGASTVWKILTAAGVGPAPRRAGPTWRDFLTAQADSIIACDFLHIDLIDLRRVYALVFLEHGTRRLHIAGVTAHPTARWTVQQARNLALELGLRLESLRFLIRDRDSKYTESFDTVFESESIEVVRTAPQSPRMNAHCERVIGTLRREVLDHLLILNEAHARRVLDTYACHYNGHRPHQARQQGPPLDDDRAVPRPNVRTIRPILRTRVLGGLINEYRYTA</sequence>
<feature type="region of interest" description="Disordered" evidence="1">
    <location>
        <begin position="316"/>
        <end position="335"/>
    </location>
</feature>
<dbReference type="SUPFAM" id="SSF46689">
    <property type="entry name" value="Homeodomain-like"/>
    <property type="match status" value="1"/>
</dbReference>
<accession>A0ABW8M355</accession>
<feature type="domain" description="Integrase catalytic" evidence="2">
    <location>
        <begin position="161"/>
        <end position="334"/>
    </location>
</feature>
<dbReference type="PANTHER" id="PTHR47515:SF2">
    <property type="entry name" value="INTEGRASE CORE DOMAIN PROTEIN"/>
    <property type="match status" value="1"/>
</dbReference>
<dbReference type="InterPro" id="IPR036397">
    <property type="entry name" value="RNaseH_sf"/>
</dbReference>
<name>A0ABW8M355_9ACTN</name>
<dbReference type="InterPro" id="IPR012337">
    <property type="entry name" value="RNaseH-like_sf"/>
</dbReference>
<comment type="caution">
    <text evidence="3">The sequence shown here is derived from an EMBL/GenBank/DDBJ whole genome shotgun (WGS) entry which is preliminary data.</text>
</comment>
<dbReference type="Proteomes" id="UP001620295">
    <property type="component" value="Unassembled WGS sequence"/>
</dbReference>
<dbReference type="Pfam" id="PF13683">
    <property type="entry name" value="rve_3"/>
    <property type="match status" value="1"/>
</dbReference>
<reference evidence="3 4" key="1">
    <citation type="submission" date="2024-11" db="EMBL/GenBank/DDBJ databases">
        <title>The Natural Products Discovery Center: Release of the First 8490 Sequenced Strains for Exploring Actinobacteria Biosynthetic Diversity.</title>
        <authorList>
            <person name="Kalkreuter E."/>
            <person name="Kautsar S.A."/>
            <person name="Yang D."/>
            <person name="Bader C.D."/>
            <person name="Teijaro C.N."/>
            <person name="Fluegel L."/>
            <person name="Davis C.M."/>
            <person name="Simpson J.R."/>
            <person name="Lauterbach L."/>
            <person name="Steele A.D."/>
            <person name="Gui C."/>
            <person name="Meng S."/>
            <person name="Li G."/>
            <person name="Viehrig K."/>
            <person name="Ye F."/>
            <person name="Su P."/>
            <person name="Kiefer A.F."/>
            <person name="Nichols A."/>
            <person name="Cepeda A.J."/>
            <person name="Yan W."/>
            <person name="Fan B."/>
            <person name="Jiang Y."/>
            <person name="Adhikari A."/>
            <person name="Zheng C.-J."/>
            <person name="Schuster L."/>
            <person name="Cowan T.M."/>
            <person name="Smanski M.J."/>
            <person name="Chevrette M.G."/>
            <person name="De Carvalho L.P.S."/>
            <person name="Shen B."/>
        </authorList>
    </citation>
    <scope>NUCLEOTIDE SEQUENCE [LARGE SCALE GENOMIC DNA]</scope>
    <source>
        <strain evidence="3 4">NPDC020863</strain>
    </source>
</reference>
<proteinExistence type="predicted"/>
<evidence type="ECO:0000313" key="4">
    <source>
        <dbReference type="Proteomes" id="UP001620295"/>
    </source>
</evidence>
<dbReference type="InterPro" id="IPR001584">
    <property type="entry name" value="Integrase_cat-core"/>
</dbReference>
<keyword evidence="4" id="KW-1185">Reference proteome</keyword>
<dbReference type="EMBL" id="JBJDQH010000029">
    <property type="protein sequence ID" value="MFK4272616.1"/>
    <property type="molecule type" value="Genomic_DNA"/>
</dbReference>
<gene>
    <name evidence="3" type="ORF">ACI2L5_48230</name>
</gene>
<dbReference type="InterPro" id="IPR009057">
    <property type="entry name" value="Homeodomain-like_sf"/>
</dbReference>
<dbReference type="Gene3D" id="3.30.420.10">
    <property type="entry name" value="Ribonuclease H-like superfamily/Ribonuclease H"/>
    <property type="match status" value="1"/>
</dbReference>
<evidence type="ECO:0000259" key="2">
    <source>
        <dbReference type="PROSITE" id="PS50994"/>
    </source>
</evidence>
<dbReference type="PANTHER" id="PTHR47515">
    <property type="entry name" value="LOW CALCIUM RESPONSE LOCUS PROTEIN T"/>
    <property type="match status" value="1"/>
</dbReference>
<dbReference type="RefSeq" id="WP_358647483.1">
    <property type="nucleotide sequence ID" value="NZ_JBFAEV010000068.1"/>
</dbReference>
<evidence type="ECO:0000313" key="3">
    <source>
        <dbReference type="EMBL" id="MFK4272616.1"/>
    </source>
</evidence>